<gene>
    <name evidence="12" type="ORF">SAMN05421720_101673</name>
</gene>
<dbReference type="GO" id="GO:0005524">
    <property type="term" value="F:ATP binding"/>
    <property type="evidence" value="ECO:0007669"/>
    <property type="project" value="UniProtKB-KW"/>
</dbReference>
<dbReference type="SMART" id="SM00086">
    <property type="entry name" value="PAC"/>
    <property type="match status" value="2"/>
</dbReference>
<evidence type="ECO:0000313" key="13">
    <source>
        <dbReference type="Proteomes" id="UP000199412"/>
    </source>
</evidence>
<evidence type="ECO:0000256" key="3">
    <source>
        <dbReference type="ARBA" id="ARBA00022679"/>
    </source>
</evidence>
<evidence type="ECO:0000259" key="10">
    <source>
        <dbReference type="PROSITE" id="PS50113"/>
    </source>
</evidence>
<dbReference type="STRING" id="69960.SAMN05421720_101673"/>
<dbReference type="GO" id="GO:0016301">
    <property type="term" value="F:kinase activity"/>
    <property type="evidence" value="ECO:0007669"/>
    <property type="project" value="UniProtKB-KW"/>
</dbReference>
<sequence>MRSLKSAILLPFVVFVILLIVGISGVTYLAHQRETEALLSRMRTGIEAEFKHALGQDAEMLRAALSAISRDARLIEAFEQRDRDRLLALVAPTYADLNTHNRVTHFYFHGPDRVNFLRVHQPPRHGDTIDRFTALGAERTGLPTWGVELGPLGTFTLRFVVPWQTDDRLIGYLELGEEIDHVLANLREQFGVELFAFIDKSYLDRTGWESGMRMLGRTFEWDALPNVVLASETDTDLPLDLLDPTGPTGAADSLEHDGRTHALFRFPLMDAGDRRVAHLVTALDTTARREDLASTILIIAGASVGGGIAVIVLFWFILGRAEARHRRAEARQLQLGRILDLAHEQVLLLDASSLAVLEANRGARSDLGYSDEALKSLLGPELILLDRNSNLATELAPLVRSAEQVRTLEGSLRCKDGSTMPAEFRCQYVATHTPPAFAVIATDITDRQQAERERQLAVTVFRNSAEAMMVTNADNLIIAVNPAFTKLTGYEAEDVIGRNPRLLSSDRHDKEFYRKMWEGLTQTGHWHGAVWNRRKDGTLYAQRLAITAIHDRDGTVLSYVGLLSDVTEEKLESDRIRQQAHKDEVTGLPNRHMLLDSLTRALHARRRAEDTLAVLFLDLDGFKPINDTYGHGAGDLALQEVARRLVAAVRKDDVVGRLGGDEFVVLLKNTGEIGNAEALARKVLDTFAEPFDVDVARMPMGCSIGVALSPLHSADAEGLLAAADRAMYRAKSEGKGTYRVFDPEQDGDGP</sequence>
<dbReference type="Pfam" id="PF14827">
    <property type="entry name" value="dCache_3"/>
    <property type="match status" value="1"/>
</dbReference>
<feature type="domain" description="PAS" evidence="9">
    <location>
        <begin position="453"/>
        <end position="499"/>
    </location>
</feature>
<keyword evidence="2" id="KW-0597">Phosphoprotein</keyword>
<keyword evidence="13" id="KW-1185">Reference proteome</keyword>
<dbReference type="CDD" id="cd01949">
    <property type="entry name" value="GGDEF"/>
    <property type="match status" value="1"/>
</dbReference>
<dbReference type="Pfam" id="PF13426">
    <property type="entry name" value="PAS_9"/>
    <property type="match status" value="2"/>
</dbReference>
<keyword evidence="6" id="KW-0067">ATP-binding</keyword>
<dbReference type="Gene3D" id="3.30.450.20">
    <property type="entry name" value="PAS domain"/>
    <property type="match status" value="2"/>
</dbReference>
<dbReference type="NCBIfam" id="TIGR00229">
    <property type="entry name" value="sensory_box"/>
    <property type="match status" value="2"/>
</dbReference>
<evidence type="ECO:0000256" key="7">
    <source>
        <dbReference type="ARBA" id="ARBA00023012"/>
    </source>
</evidence>
<dbReference type="Pfam" id="PF00990">
    <property type="entry name" value="GGDEF"/>
    <property type="match status" value="1"/>
</dbReference>
<feature type="domain" description="PAC" evidence="10">
    <location>
        <begin position="526"/>
        <end position="578"/>
    </location>
</feature>
<dbReference type="PANTHER" id="PTHR46663:SF3">
    <property type="entry name" value="SLL0267 PROTEIN"/>
    <property type="match status" value="1"/>
</dbReference>
<dbReference type="InterPro" id="IPR029150">
    <property type="entry name" value="dCache_3"/>
</dbReference>
<keyword evidence="7" id="KW-0902">Two-component regulatory system</keyword>
<dbReference type="InterPro" id="IPR000160">
    <property type="entry name" value="GGDEF_dom"/>
</dbReference>
<evidence type="ECO:0000256" key="5">
    <source>
        <dbReference type="ARBA" id="ARBA00022777"/>
    </source>
</evidence>
<evidence type="ECO:0000256" key="1">
    <source>
        <dbReference type="ARBA" id="ARBA00004370"/>
    </source>
</evidence>
<evidence type="ECO:0000313" key="12">
    <source>
        <dbReference type="EMBL" id="SDD82833.1"/>
    </source>
</evidence>
<dbReference type="CDD" id="cd00130">
    <property type="entry name" value="PAS"/>
    <property type="match status" value="1"/>
</dbReference>
<dbReference type="EMBL" id="FNAP01000001">
    <property type="protein sequence ID" value="SDD82833.1"/>
    <property type="molecule type" value="Genomic_DNA"/>
</dbReference>
<dbReference type="InterPro" id="IPR043128">
    <property type="entry name" value="Rev_trsase/Diguanyl_cyclase"/>
</dbReference>
<dbReference type="InterPro" id="IPR029787">
    <property type="entry name" value="Nucleotide_cyclase"/>
</dbReference>
<keyword evidence="8" id="KW-0472">Membrane</keyword>
<proteinExistence type="predicted"/>
<dbReference type="PROSITE" id="PS50887">
    <property type="entry name" value="GGDEF"/>
    <property type="match status" value="1"/>
</dbReference>
<comment type="subcellular location">
    <subcellularLocation>
        <location evidence="1">Membrane</location>
    </subcellularLocation>
</comment>
<name>A0A1G6XYT4_9PROT</name>
<organism evidence="12 13">
    <name type="scientific">Rhodospira trueperi</name>
    <dbReference type="NCBI Taxonomy" id="69960"/>
    <lineage>
        <taxon>Bacteria</taxon>
        <taxon>Pseudomonadati</taxon>
        <taxon>Pseudomonadota</taxon>
        <taxon>Alphaproteobacteria</taxon>
        <taxon>Rhodospirillales</taxon>
        <taxon>Rhodospirillaceae</taxon>
        <taxon>Rhodospira</taxon>
    </lineage>
</organism>
<feature type="transmembrane region" description="Helical" evidence="8">
    <location>
        <begin position="296"/>
        <end position="318"/>
    </location>
</feature>
<dbReference type="InterPro" id="IPR052163">
    <property type="entry name" value="DGC-Regulatory_Protein"/>
</dbReference>
<evidence type="ECO:0000256" key="4">
    <source>
        <dbReference type="ARBA" id="ARBA00022741"/>
    </source>
</evidence>
<evidence type="ECO:0000256" key="2">
    <source>
        <dbReference type="ARBA" id="ARBA00022553"/>
    </source>
</evidence>
<dbReference type="Gene3D" id="3.30.70.270">
    <property type="match status" value="1"/>
</dbReference>
<dbReference type="InterPro" id="IPR035965">
    <property type="entry name" value="PAS-like_dom_sf"/>
</dbReference>
<dbReference type="SUPFAM" id="SSF55073">
    <property type="entry name" value="Nucleotide cyclase"/>
    <property type="match status" value="1"/>
</dbReference>
<dbReference type="FunFam" id="3.30.70.270:FF:000001">
    <property type="entry name" value="Diguanylate cyclase domain protein"/>
    <property type="match status" value="1"/>
</dbReference>
<dbReference type="GO" id="GO:0016020">
    <property type="term" value="C:membrane"/>
    <property type="evidence" value="ECO:0007669"/>
    <property type="project" value="UniProtKB-SubCell"/>
</dbReference>
<feature type="transmembrane region" description="Helical" evidence="8">
    <location>
        <begin position="7"/>
        <end position="30"/>
    </location>
</feature>
<keyword evidence="3" id="KW-0808">Transferase</keyword>
<evidence type="ECO:0000259" key="9">
    <source>
        <dbReference type="PROSITE" id="PS50112"/>
    </source>
</evidence>
<feature type="domain" description="GGDEF" evidence="11">
    <location>
        <begin position="610"/>
        <end position="743"/>
    </location>
</feature>
<keyword evidence="4" id="KW-0547">Nucleotide-binding</keyword>
<dbReference type="PANTHER" id="PTHR46663">
    <property type="entry name" value="DIGUANYLATE CYCLASE DGCT-RELATED"/>
    <property type="match status" value="1"/>
</dbReference>
<dbReference type="PROSITE" id="PS50113">
    <property type="entry name" value="PAC"/>
    <property type="match status" value="1"/>
</dbReference>
<reference evidence="12 13" key="1">
    <citation type="submission" date="2016-10" db="EMBL/GenBank/DDBJ databases">
        <authorList>
            <person name="de Groot N.N."/>
        </authorList>
    </citation>
    <scope>NUCLEOTIDE SEQUENCE [LARGE SCALE GENOMIC DNA]</scope>
    <source>
        <strain evidence="12 13">ATCC 700224</strain>
    </source>
</reference>
<keyword evidence="5" id="KW-0418">Kinase</keyword>
<dbReference type="InterPro" id="IPR000700">
    <property type="entry name" value="PAS-assoc_C"/>
</dbReference>
<accession>A0A1G6XYT4</accession>
<dbReference type="SUPFAM" id="SSF55785">
    <property type="entry name" value="PYP-like sensor domain (PAS domain)"/>
    <property type="match status" value="2"/>
</dbReference>
<dbReference type="AlphaFoldDB" id="A0A1G6XYT4"/>
<keyword evidence="8" id="KW-1133">Transmembrane helix</keyword>
<keyword evidence="8" id="KW-0812">Transmembrane</keyword>
<dbReference type="SMART" id="SM00091">
    <property type="entry name" value="PAS"/>
    <property type="match status" value="2"/>
</dbReference>
<protein>
    <submittedName>
        <fullName evidence="12">PAS domain S-box-containing protein/diguanylate cyclase (GGDEF) domain-containing protein</fullName>
    </submittedName>
</protein>
<evidence type="ECO:0000256" key="8">
    <source>
        <dbReference type="SAM" id="Phobius"/>
    </source>
</evidence>
<dbReference type="GO" id="GO:0000160">
    <property type="term" value="P:phosphorelay signal transduction system"/>
    <property type="evidence" value="ECO:0007669"/>
    <property type="project" value="UniProtKB-KW"/>
</dbReference>
<evidence type="ECO:0000259" key="11">
    <source>
        <dbReference type="PROSITE" id="PS50887"/>
    </source>
</evidence>
<dbReference type="Proteomes" id="UP000199412">
    <property type="component" value="Unassembled WGS sequence"/>
</dbReference>
<dbReference type="NCBIfam" id="TIGR00254">
    <property type="entry name" value="GGDEF"/>
    <property type="match status" value="1"/>
</dbReference>
<evidence type="ECO:0000256" key="6">
    <source>
        <dbReference type="ARBA" id="ARBA00022840"/>
    </source>
</evidence>
<dbReference type="PROSITE" id="PS50112">
    <property type="entry name" value="PAS"/>
    <property type="match status" value="1"/>
</dbReference>
<dbReference type="SUPFAM" id="SSF103190">
    <property type="entry name" value="Sensory domain-like"/>
    <property type="match status" value="1"/>
</dbReference>
<dbReference type="InterPro" id="IPR000014">
    <property type="entry name" value="PAS"/>
</dbReference>
<dbReference type="SMART" id="SM00267">
    <property type="entry name" value="GGDEF"/>
    <property type="match status" value="1"/>
</dbReference>
<dbReference type="InterPro" id="IPR001610">
    <property type="entry name" value="PAC"/>
</dbReference>
<dbReference type="InterPro" id="IPR029151">
    <property type="entry name" value="Sensor-like_sf"/>
</dbReference>